<evidence type="ECO:0000256" key="7">
    <source>
        <dbReference type="ARBA" id="ARBA00023180"/>
    </source>
</evidence>
<evidence type="ECO:0000256" key="3">
    <source>
        <dbReference type="ARBA" id="ARBA00022729"/>
    </source>
</evidence>
<evidence type="ECO:0000256" key="2">
    <source>
        <dbReference type="ARBA" id="ARBA00022692"/>
    </source>
</evidence>
<accession>A5AZA7</accession>
<evidence type="ECO:0000313" key="10">
    <source>
        <dbReference type="EMBL" id="CAN62984.1"/>
    </source>
</evidence>
<evidence type="ECO:0000256" key="1">
    <source>
        <dbReference type="ARBA" id="ARBA00004479"/>
    </source>
</evidence>
<organism evidence="10">
    <name type="scientific">Vitis vinifera</name>
    <name type="common">Grape</name>
    <dbReference type="NCBI Taxonomy" id="29760"/>
    <lineage>
        <taxon>Eukaryota</taxon>
        <taxon>Viridiplantae</taxon>
        <taxon>Streptophyta</taxon>
        <taxon>Embryophyta</taxon>
        <taxon>Tracheophyta</taxon>
        <taxon>Spermatophyta</taxon>
        <taxon>Magnoliopsida</taxon>
        <taxon>eudicotyledons</taxon>
        <taxon>Gunneridae</taxon>
        <taxon>Pentapetalae</taxon>
        <taxon>rosids</taxon>
        <taxon>Vitales</taxon>
        <taxon>Vitaceae</taxon>
        <taxon>Viteae</taxon>
        <taxon>Vitis</taxon>
    </lineage>
</organism>
<reference evidence="10" key="1">
    <citation type="journal article" date="2007" name="PLoS ONE">
        <title>The first genome sequence of an elite grapevine cultivar (Pinot noir Vitis vinifera L.): coping with a highly heterozygous genome.</title>
        <authorList>
            <person name="Velasco R."/>
            <person name="Zharkikh A."/>
            <person name="Troggio M."/>
            <person name="Cartwright D.A."/>
            <person name="Cestaro A."/>
            <person name="Pruss D."/>
            <person name="Pindo M."/>
            <person name="FitzGerald L.M."/>
            <person name="Vezzulli S."/>
            <person name="Reid J."/>
            <person name="Malacarne G."/>
            <person name="Iliev D."/>
            <person name="Coppola G."/>
            <person name="Wardell B."/>
            <person name="Micheletti D."/>
            <person name="Macalma T."/>
            <person name="Facci M."/>
            <person name="Mitchell J.T."/>
            <person name="Perazzolli M."/>
            <person name="Eldredge G."/>
            <person name="Gatto P."/>
            <person name="Oyzerski R."/>
            <person name="Moretto M."/>
            <person name="Gutin N."/>
            <person name="Stefanini M."/>
            <person name="Chen Y."/>
            <person name="Segala C."/>
            <person name="Davenport C."/>
            <person name="Dematte L."/>
            <person name="Mraz A."/>
            <person name="Battilana J."/>
            <person name="Stormo K."/>
            <person name="Costa F."/>
            <person name="Tao Q."/>
            <person name="Si-Ammour A."/>
            <person name="Harkins T."/>
            <person name="Lackey A."/>
            <person name="Perbost C."/>
            <person name="Taillon B."/>
            <person name="Stella A."/>
            <person name="Solovyev V."/>
            <person name="Fawcett J.A."/>
            <person name="Sterck L."/>
            <person name="Vandepoele K."/>
            <person name="Grando S.M."/>
            <person name="Toppo S."/>
            <person name="Moser C."/>
            <person name="Lanchbury J."/>
            <person name="Bogden R."/>
            <person name="Skolnick M."/>
            <person name="Sgaramella V."/>
            <person name="Bhatnagar S.K."/>
            <person name="Fontana P."/>
            <person name="Gutin A."/>
            <person name="Van de Peer Y."/>
            <person name="Salamini F."/>
            <person name="Viola R."/>
        </authorList>
    </citation>
    <scope>NUCLEOTIDE SEQUENCE</scope>
</reference>
<keyword evidence="6" id="KW-0675">Receptor</keyword>
<dbReference type="SUPFAM" id="SSF52058">
    <property type="entry name" value="L domain-like"/>
    <property type="match status" value="1"/>
</dbReference>
<evidence type="ECO:0000256" key="4">
    <source>
        <dbReference type="ARBA" id="ARBA00022989"/>
    </source>
</evidence>
<name>A5AZA7_VITVI</name>
<dbReference type="Gene3D" id="3.80.10.10">
    <property type="entry name" value="Ribonuclease Inhibitor"/>
    <property type="match status" value="2"/>
</dbReference>
<evidence type="ECO:0000256" key="8">
    <source>
        <dbReference type="SAM" id="MobiDB-lite"/>
    </source>
</evidence>
<sequence>MAPKRDTAAFRAQGKRLAEPSQPDEAEARAFYSRVTYGHGGPIVSTVRGVQIKLDPESICRILDIALVGLRSLGRMKFEKGPDGSWIRKVERPVAHPAVEEEAEIREMEGGFEGCQLGATLLGGTMSEAVHTTGTSSQPSFTDPPHAHTSPHQVPYDPSQAPWMDLGAQISSLGTRMEELAVVNDMRFYFMEDRMDHYQTGFTDYLLDLKHLQYLDLSCNDFGSLNIPEFFGSLSTLRYLNLSSAGFGGVIPHQLGNSSKLHYLYIGNSNYYRKDSLNAKDIEWISGLTFLKFLDMTNVNLSKASNWLQRELTMLKLGNNNLTGHIPSSMGYLIWLGSLHLLNNRFSGHFPLPLKNCSSLVVLDLSEKEFTGSIPAWMGNFKAKFIDMVPGDAEITYTPGLMVLILHSNKFNGSTKIHGFSPFSFIANPDLCGAPLTDGCGEDGKPKGPIPGNDDEEDNGWIDMKWFYLGMPWGFVVGFWAILAPLVFNRAWRCAYFRFLDDIKYKLLGRCL</sequence>
<dbReference type="InterPro" id="IPR046956">
    <property type="entry name" value="RLP23-like"/>
</dbReference>
<dbReference type="AlphaFoldDB" id="A5AZA7"/>
<keyword evidence="2 9" id="KW-0812">Transmembrane</keyword>
<feature type="transmembrane region" description="Helical" evidence="9">
    <location>
        <begin position="466"/>
        <end position="488"/>
    </location>
</feature>
<dbReference type="PANTHER" id="PTHR48063">
    <property type="entry name" value="LRR RECEPTOR-LIKE KINASE"/>
    <property type="match status" value="1"/>
</dbReference>
<gene>
    <name evidence="10" type="ORF">VITISV_015648</name>
</gene>
<evidence type="ECO:0000256" key="5">
    <source>
        <dbReference type="ARBA" id="ARBA00023136"/>
    </source>
</evidence>
<evidence type="ECO:0000256" key="9">
    <source>
        <dbReference type="SAM" id="Phobius"/>
    </source>
</evidence>
<keyword evidence="4 9" id="KW-1133">Transmembrane helix</keyword>
<keyword evidence="7" id="KW-0325">Glycoprotein</keyword>
<comment type="subcellular location">
    <subcellularLocation>
        <location evidence="1">Membrane</location>
        <topology evidence="1">Single-pass type I membrane protein</topology>
    </subcellularLocation>
</comment>
<feature type="region of interest" description="Disordered" evidence="8">
    <location>
        <begin position="130"/>
        <end position="158"/>
    </location>
</feature>
<dbReference type="Pfam" id="PF00560">
    <property type="entry name" value="LRR_1"/>
    <property type="match status" value="2"/>
</dbReference>
<feature type="region of interest" description="Disordered" evidence="8">
    <location>
        <begin position="1"/>
        <end position="25"/>
    </location>
</feature>
<dbReference type="EMBL" id="AM441095">
    <property type="protein sequence ID" value="CAN62984.1"/>
    <property type="molecule type" value="Genomic_DNA"/>
</dbReference>
<dbReference type="InterPro" id="IPR032675">
    <property type="entry name" value="LRR_dom_sf"/>
</dbReference>
<dbReference type="PANTHER" id="PTHR48063:SF98">
    <property type="entry name" value="LRR RECEPTOR-LIKE SERINE_THREONINE-PROTEIN KINASE FLS2"/>
    <property type="match status" value="1"/>
</dbReference>
<feature type="compositionally biased region" description="Polar residues" evidence="8">
    <location>
        <begin position="130"/>
        <end position="141"/>
    </location>
</feature>
<protein>
    <submittedName>
        <fullName evidence="10">Uncharacterized protein</fullName>
    </submittedName>
</protein>
<keyword evidence="5 9" id="KW-0472">Membrane</keyword>
<proteinExistence type="predicted"/>
<dbReference type="InterPro" id="IPR001611">
    <property type="entry name" value="Leu-rich_rpt"/>
</dbReference>
<dbReference type="GO" id="GO:0016020">
    <property type="term" value="C:membrane"/>
    <property type="evidence" value="ECO:0007669"/>
    <property type="project" value="UniProtKB-SubCell"/>
</dbReference>
<evidence type="ECO:0000256" key="6">
    <source>
        <dbReference type="ARBA" id="ARBA00023170"/>
    </source>
</evidence>
<keyword evidence="3" id="KW-0732">Signal</keyword>